<evidence type="ECO:0000313" key="1">
    <source>
        <dbReference type="EMBL" id="SHG18123.1"/>
    </source>
</evidence>
<reference evidence="1 2" key="1">
    <citation type="submission" date="2016-11" db="EMBL/GenBank/DDBJ databases">
        <authorList>
            <person name="Jaros S."/>
            <person name="Januszkiewicz K."/>
            <person name="Wedrychowicz H."/>
        </authorList>
    </citation>
    <scope>NUCLEOTIDE SEQUENCE [LARGE SCALE GENOMIC DNA]</scope>
    <source>
        <strain evidence="1 2">GAS138</strain>
    </source>
</reference>
<organism evidence="1 2">
    <name type="scientific">Bradyrhizobium erythrophlei</name>
    <dbReference type="NCBI Taxonomy" id="1437360"/>
    <lineage>
        <taxon>Bacteria</taxon>
        <taxon>Pseudomonadati</taxon>
        <taxon>Pseudomonadota</taxon>
        <taxon>Alphaproteobacteria</taxon>
        <taxon>Hyphomicrobiales</taxon>
        <taxon>Nitrobacteraceae</taxon>
        <taxon>Bradyrhizobium</taxon>
    </lineage>
</organism>
<name>A0A1M5HQ92_9BRAD</name>
<accession>A0A1M5HQ92</accession>
<gene>
    <name evidence="1" type="ORF">SAMN05443248_0586</name>
</gene>
<dbReference type="AlphaFoldDB" id="A0A1M5HQ92"/>
<protein>
    <submittedName>
        <fullName evidence="1">Uncharacterized protein</fullName>
    </submittedName>
</protein>
<proteinExistence type="predicted"/>
<dbReference type="EMBL" id="LT670817">
    <property type="protein sequence ID" value="SHG18123.1"/>
    <property type="molecule type" value="Genomic_DNA"/>
</dbReference>
<sequence>MEYSVTGRLPVVMIDRPSPFDTLGTWQSFRAELEAMEDFQNKDIEIRTAKRWIARLKKSSTQE</sequence>
<dbReference type="Proteomes" id="UP000189796">
    <property type="component" value="Chromosome I"/>
</dbReference>
<evidence type="ECO:0000313" key="2">
    <source>
        <dbReference type="Proteomes" id="UP000189796"/>
    </source>
</evidence>